<evidence type="ECO:0000259" key="2">
    <source>
        <dbReference type="SMART" id="SM00306"/>
    </source>
</evidence>
<proteinExistence type="predicted"/>
<dbReference type="Proteomes" id="UP000251891">
    <property type="component" value="Unassembled WGS sequence"/>
</dbReference>
<gene>
    <name evidence="3" type="ORF">DPM19_09460</name>
</gene>
<dbReference type="SMART" id="SM00306">
    <property type="entry name" value="HintN"/>
    <property type="match status" value="1"/>
</dbReference>
<accession>A0A365HCQ0</accession>
<reference evidence="3 4" key="1">
    <citation type="submission" date="2018-06" db="EMBL/GenBank/DDBJ databases">
        <title>Actinomadura craniellae sp. nov. isolated from marine sponge Craniella sp.</title>
        <authorList>
            <person name="Li L."/>
            <person name="Xu Q.H."/>
            <person name="Lin H.W."/>
            <person name="Lu Y.H."/>
        </authorList>
    </citation>
    <scope>NUCLEOTIDE SEQUENCE [LARGE SCALE GENOMIC DNA]</scope>
    <source>
        <strain evidence="3 4">LHW63021</strain>
    </source>
</reference>
<protein>
    <recommendedName>
        <fullName evidence="2">Hint domain-containing protein</fullName>
    </recommendedName>
</protein>
<feature type="domain" description="Hint" evidence="2">
    <location>
        <begin position="28"/>
        <end position="133"/>
    </location>
</feature>
<feature type="compositionally biased region" description="Basic and acidic residues" evidence="1">
    <location>
        <begin position="13"/>
        <end position="24"/>
    </location>
</feature>
<dbReference type="OrthoDB" id="582519at2"/>
<dbReference type="RefSeq" id="WP_111865102.1">
    <property type="nucleotide sequence ID" value="NZ_QLYX01000003.1"/>
</dbReference>
<dbReference type="InterPro" id="IPR030934">
    <property type="entry name" value="Intein_C"/>
</dbReference>
<evidence type="ECO:0000313" key="3">
    <source>
        <dbReference type="EMBL" id="RAY16043.1"/>
    </source>
</evidence>
<dbReference type="AlphaFoldDB" id="A0A365HCQ0"/>
<dbReference type="SUPFAM" id="SSF51294">
    <property type="entry name" value="Hedgehog/intein (Hint) domain"/>
    <property type="match status" value="1"/>
</dbReference>
<dbReference type="CDD" id="cd00081">
    <property type="entry name" value="Hint"/>
    <property type="match status" value="1"/>
</dbReference>
<dbReference type="Pfam" id="PF07591">
    <property type="entry name" value="PT-HINT"/>
    <property type="match status" value="1"/>
</dbReference>
<name>A0A365HCQ0_9ACTN</name>
<evidence type="ECO:0000256" key="1">
    <source>
        <dbReference type="SAM" id="MobiDB-lite"/>
    </source>
</evidence>
<organism evidence="3 4">
    <name type="scientific">Actinomadura craniellae</name>
    <dbReference type="NCBI Taxonomy" id="2231787"/>
    <lineage>
        <taxon>Bacteria</taxon>
        <taxon>Bacillati</taxon>
        <taxon>Actinomycetota</taxon>
        <taxon>Actinomycetes</taxon>
        <taxon>Streptosporangiales</taxon>
        <taxon>Thermomonosporaceae</taxon>
        <taxon>Actinomadura</taxon>
    </lineage>
</organism>
<dbReference type="Gene3D" id="2.170.16.10">
    <property type="entry name" value="Hedgehog/Intein (Hint) domain"/>
    <property type="match status" value="1"/>
</dbReference>
<keyword evidence="4" id="KW-1185">Reference proteome</keyword>
<dbReference type="Gene3D" id="1.10.30.50">
    <property type="match status" value="1"/>
</dbReference>
<dbReference type="InterPro" id="IPR036844">
    <property type="entry name" value="Hint_dom_sf"/>
</dbReference>
<dbReference type="InterPro" id="IPR003587">
    <property type="entry name" value="Hint_dom_N"/>
</dbReference>
<sequence length="299" mass="32676">MGSTPPTGGETCEIPRRDDDDGRSRERRHSFVPGTQVLMADGTTKPIEQIKVSDKILAGNPNTGKNRPQTVTHLTTSKGTKHLVQITIDTDGKRGTKTGELTATDNHPFWLPNESRWAEASDLKPGMWLRTSTGTWVQVTALDHRTAKNQRVHNLTITGDHTYHVEVGDTPVLVHNCGNHPNDRAGLDFTDAGRNAVYAENEARNGGQPKCDYCGVNVVRRPSIRGVKGLPDDAQIDHVITRASGGCGSPHNGCVACRRCNGPGVGKHTKSLPDWDDELREFLPDPIVDARHLNLITLD</sequence>
<dbReference type="NCBIfam" id="TIGR01443">
    <property type="entry name" value="intein_Cterm"/>
    <property type="match status" value="1"/>
</dbReference>
<dbReference type="PROSITE" id="PS50818">
    <property type="entry name" value="INTEIN_C_TER"/>
    <property type="match status" value="1"/>
</dbReference>
<comment type="caution">
    <text evidence="3">The sequence shown here is derived from an EMBL/GenBank/DDBJ whole genome shotgun (WGS) entry which is preliminary data.</text>
</comment>
<dbReference type="EMBL" id="QLYX01000003">
    <property type="protein sequence ID" value="RAY16043.1"/>
    <property type="molecule type" value="Genomic_DNA"/>
</dbReference>
<feature type="region of interest" description="Disordered" evidence="1">
    <location>
        <begin position="1"/>
        <end position="28"/>
    </location>
</feature>
<evidence type="ECO:0000313" key="4">
    <source>
        <dbReference type="Proteomes" id="UP000251891"/>
    </source>
</evidence>
<dbReference type="InterPro" id="IPR003615">
    <property type="entry name" value="HNH_nuc"/>
</dbReference>
<dbReference type="CDD" id="cd00085">
    <property type="entry name" value="HNHc"/>
    <property type="match status" value="1"/>
</dbReference>